<feature type="transmembrane region" description="Helical" evidence="1">
    <location>
        <begin position="46"/>
        <end position="66"/>
    </location>
</feature>
<feature type="transmembrane region" description="Helical" evidence="1">
    <location>
        <begin position="72"/>
        <end position="92"/>
    </location>
</feature>
<protein>
    <submittedName>
        <fullName evidence="2">Uncharacterized protein</fullName>
    </submittedName>
</protein>
<dbReference type="AlphaFoldDB" id="A0A1V6QMQ2"/>
<sequence>MAPWTFLALMLAGRLMLDLHLHTMFHDRPDFHWARKGVLFSTKSLLAFDAWMLLIEQMGVLFVTFIKPITVVILHVFDVQVFLLPASYAIAFDEIKAIMFTH</sequence>
<keyword evidence="3" id="KW-1185">Reference proteome</keyword>
<keyword evidence="1" id="KW-0812">Transmembrane</keyword>
<comment type="caution">
    <text evidence="2">The sequence shown here is derived from an EMBL/GenBank/DDBJ whole genome shotgun (WGS) entry which is preliminary data.</text>
</comment>
<reference evidence="3" key="1">
    <citation type="journal article" date="2017" name="Nat. Microbiol.">
        <title>Global analysis of biosynthetic gene clusters reveals vast potential of secondary metabolite production in Penicillium species.</title>
        <authorList>
            <person name="Nielsen J.C."/>
            <person name="Grijseels S."/>
            <person name="Prigent S."/>
            <person name="Ji B."/>
            <person name="Dainat J."/>
            <person name="Nielsen K.F."/>
            <person name="Frisvad J.C."/>
            <person name="Workman M."/>
            <person name="Nielsen J."/>
        </authorList>
    </citation>
    <scope>NUCLEOTIDE SEQUENCE [LARGE SCALE GENOMIC DNA]</scope>
    <source>
        <strain evidence="3">IBT 31811</strain>
    </source>
</reference>
<evidence type="ECO:0000313" key="2">
    <source>
        <dbReference type="EMBL" id="OQD90461.1"/>
    </source>
</evidence>
<gene>
    <name evidence="2" type="ORF">PENANT_c001G08899</name>
</gene>
<evidence type="ECO:0000313" key="3">
    <source>
        <dbReference type="Proteomes" id="UP000191672"/>
    </source>
</evidence>
<dbReference type="Proteomes" id="UP000191672">
    <property type="component" value="Unassembled WGS sequence"/>
</dbReference>
<dbReference type="EMBL" id="MDYN01000001">
    <property type="protein sequence ID" value="OQD90461.1"/>
    <property type="molecule type" value="Genomic_DNA"/>
</dbReference>
<proteinExistence type="predicted"/>
<accession>A0A1V6QMQ2</accession>
<organism evidence="2 3">
    <name type="scientific">Penicillium antarcticum</name>
    <dbReference type="NCBI Taxonomy" id="416450"/>
    <lineage>
        <taxon>Eukaryota</taxon>
        <taxon>Fungi</taxon>
        <taxon>Dikarya</taxon>
        <taxon>Ascomycota</taxon>
        <taxon>Pezizomycotina</taxon>
        <taxon>Eurotiomycetes</taxon>
        <taxon>Eurotiomycetidae</taxon>
        <taxon>Eurotiales</taxon>
        <taxon>Aspergillaceae</taxon>
        <taxon>Penicillium</taxon>
    </lineage>
</organism>
<keyword evidence="1" id="KW-1133">Transmembrane helix</keyword>
<keyword evidence="1" id="KW-0472">Membrane</keyword>
<dbReference type="OrthoDB" id="4491990at2759"/>
<evidence type="ECO:0000256" key="1">
    <source>
        <dbReference type="SAM" id="Phobius"/>
    </source>
</evidence>
<name>A0A1V6QMQ2_9EURO</name>